<gene>
    <name evidence="1" type="ORF">BAE44_0000867</name>
</gene>
<evidence type="ECO:0000313" key="2">
    <source>
        <dbReference type="Proteomes" id="UP000095767"/>
    </source>
</evidence>
<organism evidence="1 2">
    <name type="scientific">Dichanthelium oligosanthes</name>
    <dbReference type="NCBI Taxonomy" id="888268"/>
    <lineage>
        <taxon>Eukaryota</taxon>
        <taxon>Viridiplantae</taxon>
        <taxon>Streptophyta</taxon>
        <taxon>Embryophyta</taxon>
        <taxon>Tracheophyta</taxon>
        <taxon>Spermatophyta</taxon>
        <taxon>Magnoliopsida</taxon>
        <taxon>Liliopsida</taxon>
        <taxon>Poales</taxon>
        <taxon>Poaceae</taxon>
        <taxon>PACMAD clade</taxon>
        <taxon>Panicoideae</taxon>
        <taxon>Panicodae</taxon>
        <taxon>Paniceae</taxon>
        <taxon>Dichantheliinae</taxon>
        <taxon>Dichanthelium</taxon>
    </lineage>
</organism>
<protein>
    <submittedName>
        <fullName evidence="1">Uncharacterized protein</fullName>
    </submittedName>
</protein>
<dbReference type="AlphaFoldDB" id="A0A1E5WLA3"/>
<reference evidence="1 2" key="1">
    <citation type="submission" date="2016-09" db="EMBL/GenBank/DDBJ databases">
        <title>The draft genome of Dichanthelium oligosanthes: A C3 panicoid grass species.</title>
        <authorList>
            <person name="Studer A.J."/>
            <person name="Schnable J.C."/>
            <person name="Brutnell T.P."/>
        </authorList>
    </citation>
    <scope>NUCLEOTIDE SEQUENCE [LARGE SCALE GENOMIC DNA]</scope>
    <source>
        <strain evidence="2">cv. Kellogg 1175</strain>
        <tissue evidence="1">Leaf</tissue>
    </source>
</reference>
<dbReference type="EMBL" id="LWDX02002951">
    <property type="protein sequence ID" value="OEL38114.1"/>
    <property type="molecule type" value="Genomic_DNA"/>
</dbReference>
<sequence>LKYEYCKSFLYQWDLVEGPWEMNKLHACIMRAMKKSLRVITARVANNAYISLLHHVVTDFEDLDGLYRQERLDMALLSMWCMQLPNIMS</sequence>
<evidence type="ECO:0000313" key="1">
    <source>
        <dbReference type="EMBL" id="OEL38114.1"/>
    </source>
</evidence>
<accession>A0A1E5WLA3</accession>
<proteinExistence type="predicted"/>
<dbReference type="Proteomes" id="UP000095767">
    <property type="component" value="Unassembled WGS sequence"/>
</dbReference>
<keyword evidence="2" id="KW-1185">Reference proteome</keyword>
<comment type="caution">
    <text evidence="1">The sequence shown here is derived from an EMBL/GenBank/DDBJ whole genome shotgun (WGS) entry which is preliminary data.</text>
</comment>
<name>A0A1E5WLA3_9POAL</name>
<dbReference type="OrthoDB" id="10433906at2759"/>
<feature type="non-terminal residue" evidence="1">
    <location>
        <position position="1"/>
    </location>
</feature>